<sequence>MAVVEARFKFLARLDRFVAEKPFFVTTAADIEFDPAKHTNIEHEIKSVKVHDIRGRQSQFSIALSGFQVIDHTPKLLELETLDHVAAYKQETQEVLKNLFQAEHAITFDLRIRKNERVPNAVLDLNNPLDIDSPVKEAHNDYTFTSGPIVVKRELIGRGLERYLRPGYRFRIVNFWRSILPVVRDAPLAFCDFRTVQSEDTVVVDRIRPDRTGEIFHFHFNEKQKWYYLDSMTSEEPVAFVTYDTAAGSHARFCPHVSFTPDSTDNSVPPRLSVETRSIIITPI</sequence>
<comment type="similarity">
    <text evidence="1">Belongs to the asaB hydroxylase/desaturase family.</text>
</comment>
<dbReference type="GO" id="GO:0016491">
    <property type="term" value="F:oxidoreductase activity"/>
    <property type="evidence" value="ECO:0007669"/>
    <property type="project" value="InterPro"/>
</dbReference>
<dbReference type="PANTHER" id="PTHR34598:SF3">
    <property type="entry name" value="OXIDOREDUCTASE AN1597"/>
    <property type="match status" value="1"/>
</dbReference>
<dbReference type="NCBIfam" id="NF041278">
    <property type="entry name" value="CmcJ_NvfI_EfuI"/>
    <property type="match status" value="1"/>
</dbReference>
<dbReference type="AlphaFoldDB" id="A0AA39WD06"/>
<dbReference type="InterPro" id="IPR044053">
    <property type="entry name" value="AsaB-like"/>
</dbReference>
<evidence type="ECO:0000313" key="2">
    <source>
        <dbReference type="EMBL" id="KAK0612446.1"/>
    </source>
</evidence>
<evidence type="ECO:0008006" key="4">
    <source>
        <dbReference type="Google" id="ProtNLM"/>
    </source>
</evidence>
<accession>A0AA39WD06</accession>
<dbReference type="PANTHER" id="PTHR34598">
    <property type="entry name" value="BLL6449 PROTEIN"/>
    <property type="match status" value="1"/>
</dbReference>
<proteinExistence type="inferred from homology"/>
<gene>
    <name evidence="2" type="ORF">B0T17DRAFT_543702</name>
</gene>
<protein>
    <recommendedName>
        <fullName evidence="4">Methyltransferase</fullName>
    </recommendedName>
</protein>
<keyword evidence="3" id="KW-1185">Reference proteome</keyword>
<comment type="caution">
    <text evidence="2">The sequence shown here is derived from an EMBL/GenBank/DDBJ whole genome shotgun (WGS) entry which is preliminary data.</text>
</comment>
<dbReference type="EMBL" id="JAULSR010000009">
    <property type="protein sequence ID" value="KAK0612446.1"/>
    <property type="molecule type" value="Genomic_DNA"/>
</dbReference>
<dbReference type="Proteomes" id="UP001174934">
    <property type="component" value="Unassembled WGS sequence"/>
</dbReference>
<name>A0AA39WD06_9PEZI</name>
<reference evidence="2" key="1">
    <citation type="submission" date="2023-06" db="EMBL/GenBank/DDBJ databases">
        <title>Genome-scale phylogeny and comparative genomics of the fungal order Sordariales.</title>
        <authorList>
            <consortium name="Lawrence Berkeley National Laboratory"/>
            <person name="Hensen N."/>
            <person name="Bonometti L."/>
            <person name="Westerberg I."/>
            <person name="Brannstrom I.O."/>
            <person name="Guillou S."/>
            <person name="Cros-Aarteil S."/>
            <person name="Calhoun S."/>
            <person name="Haridas S."/>
            <person name="Kuo A."/>
            <person name="Mondo S."/>
            <person name="Pangilinan J."/>
            <person name="Riley R."/>
            <person name="LaButti K."/>
            <person name="Andreopoulos B."/>
            <person name="Lipzen A."/>
            <person name="Chen C."/>
            <person name="Yanf M."/>
            <person name="Daum C."/>
            <person name="Ng V."/>
            <person name="Clum A."/>
            <person name="Steindorff A."/>
            <person name="Ohm R."/>
            <person name="Martin F."/>
            <person name="Silar P."/>
            <person name="Natvig D."/>
            <person name="Lalanne C."/>
            <person name="Gautier V."/>
            <person name="Ament-velasquez S.L."/>
            <person name="Kruys A."/>
            <person name="Hutchinson M.I."/>
            <person name="Powell A.J."/>
            <person name="Barry K."/>
            <person name="Miller A.N."/>
            <person name="Grigoriev I.V."/>
            <person name="Debuchy R."/>
            <person name="Gladieux P."/>
            <person name="Thoren M.H."/>
            <person name="Johannesson H."/>
        </authorList>
    </citation>
    <scope>NUCLEOTIDE SEQUENCE</scope>
    <source>
        <strain evidence="2">SMH3391-2</strain>
    </source>
</reference>
<organism evidence="2 3">
    <name type="scientific">Bombardia bombarda</name>
    <dbReference type="NCBI Taxonomy" id="252184"/>
    <lineage>
        <taxon>Eukaryota</taxon>
        <taxon>Fungi</taxon>
        <taxon>Dikarya</taxon>
        <taxon>Ascomycota</taxon>
        <taxon>Pezizomycotina</taxon>
        <taxon>Sordariomycetes</taxon>
        <taxon>Sordariomycetidae</taxon>
        <taxon>Sordariales</taxon>
        <taxon>Lasiosphaeriaceae</taxon>
        <taxon>Bombardia</taxon>
    </lineage>
</organism>
<evidence type="ECO:0000256" key="1">
    <source>
        <dbReference type="ARBA" id="ARBA00023604"/>
    </source>
</evidence>
<evidence type="ECO:0000313" key="3">
    <source>
        <dbReference type="Proteomes" id="UP001174934"/>
    </source>
</evidence>